<gene>
    <name evidence="1" type="ORF">E2C01_098684</name>
</gene>
<dbReference type="Proteomes" id="UP000324222">
    <property type="component" value="Unassembled WGS sequence"/>
</dbReference>
<name>A0A5B7K8B0_PORTR</name>
<comment type="caution">
    <text evidence="1">The sequence shown here is derived from an EMBL/GenBank/DDBJ whole genome shotgun (WGS) entry which is preliminary data.</text>
</comment>
<dbReference type="AlphaFoldDB" id="A0A5B7K8B0"/>
<protein>
    <submittedName>
        <fullName evidence="1">Uncharacterized protein</fullName>
    </submittedName>
</protein>
<evidence type="ECO:0000313" key="2">
    <source>
        <dbReference type="Proteomes" id="UP000324222"/>
    </source>
</evidence>
<accession>A0A5B7K8B0</accession>
<evidence type="ECO:0000313" key="1">
    <source>
        <dbReference type="EMBL" id="MPD03066.1"/>
    </source>
</evidence>
<sequence length="66" mass="6820">MLCRSGAAGKAVEVVRSLGRPRRNTVGMVRSSCVCLRAAGKVVAWSSHAVSIWGCWEGCGGGQVTG</sequence>
<dbReference type="EMBL" id="VSRR010134438">
    <property type="protein sequence ID" value="MPD03066.1"/>
    <property type="molecule type" value="Genomic_DNA"/>
</dbReference>
<keyword evidence="2" id="KW-1185">Reference proteome</keyword>
<reference evidence="1 2" key="1">
    <citation type="submission" date="2019-05" db="EMBL/GenBank/DDBJ databases">
        <title>Another draft genome of Portunus trituberculatus and its Hox gene families provides insights of decapod evolution.</title>
        <authorList>
            <person name="Jeong J.-H."/>
            <person name="Song I."/>
            <person name="Kim S."/>
            <person name="Choi T."/>
            <person name="Kim D."/>
            <person name="Ryu S."/>
            <person name="Kim W."/>
        </authorList>
    </citation>
    <scope>NUCLEOTIDE SEQUENCE [LARGE SCALE GENOMIC DNA]</scope>
    <source>
        <tissue evidence="1">Muscle</tissue>
    </source>
</reference>
<proteinExistence type="predicted"/>
<organism evidence="1 2">
    <name type="scientific">Portunus trituberculatus</name>
    <name type="common">Swimming crab</name>
    <name type="synonym">Neptunus trituberculatus</name>
    <dbReference type="NCBI Taxonomy" id="210409"/>
    <lineage>
        <taxon>Eukaryota</taxon>
        <taxon>Metazoa</taxon>
        <taxon>Ecdysozoa</taxon>
        <taxon>Arthropoda</taxon>
        <taxon>Crustacea</taxon>
        <taxon>Multicrustacea</taxon>
        <taxon>Malacostraca</taxon>
        <taxon>Eumalacostraca</taxon>
        <taxon>Eucarida</taxon>
        <taxon>Decapoda</taxon>
        <taxon>Pleocyemata</taxon>
        <taxon>Brachyura</taxon>
        <taxon>Eubrachyura</taxon>
        <taxon>Portunoidea</taxon>
        <taxon>Portunidae</taxon>
        <taxon>Portuninae</taxon>
        <taxon>Portunus</taxon>
    </lineage>
</organism>